<dbReference type="InterPro" id="IPR036961">
    <property type="entry name" value="Kinesin_motor_dom_sf"/>
</dbReference>
<feature type="coiled-coil region" evidence="11">
    <location>
        <begin position="613"/>
        <end position="661"/>
    </location>
</feature>
<dbReference type="STRING" id="109895.A0A507ECS9"/>
<dbReference type="SMART" id="SM00129">
    <property type="entry name" value="KISc"/>
    <property type="match status" value="1"/>
</dbReference>
<dbReference type="SUPFAM" id="SSF52540">
    <property type="entry name" value="P-loop containing nucleoside triphosphate hydrolases"/>
    <property type="match status" value="1"/>
</dbReference>
<feature type="domain" description="Kinesin motor" evidence="12">
    <location>
        <begin position="12"/>
        <end position="335"/>
    </location>
</feature>
<dbReference type="InterPro" id="IPR001752">
    <property type="entry name" value="Kinesin_motor_dom"/>
</dbReference>
<proteinExistence type="inferred from homology"/>
<keyword evidence="14" id="KW-1185">Reference proteome</keyword>
<evidence type="ECO:0000256" key="5">
    <source>
        <dbReference type="ARBA" id="ARBA00022840"/>
    </source>
</evidence>
<dbReference type="GO" id="GO:0005874">
    <property type="term" value="C:microtubule"/>
    <property type="evidence" value="ECO:0007669"/>
    <property type="project" value="UniProtKB-KW"/>
</dbReference>
<dbReference type="PANTHER" id="PTHR47968:SF75">
    <property type="entry name" value="CENTROMERE-ASSOCIATED PROTEIN E"/>
    <property type="match status" value="1"/>
</dbReference>
<dbReference type="EMBL" id="QEAQ01000005">
    <property type="protein sequence ID" value="TPX61949.1"/>
    <property type="molecule type" value="Genomic_DNA"/>
</dbReference>
<dbReference type="PROSITE" id="PS50067">
    <property type="entry name" value="KINESIN_MOTOR_2"/>
    <property type="match status" value="1"/>
</dbReference>
<dbReference type="Proteomes" id="UP000318582">
    <property type="component" value="Unassembled WGS sequence"/>
</dbReference>
<dbReference type="GO" id="GO:0007018">
    <property type="term" value="P:microtubule-based movement"/>
    <property type="evidence" value="ECO:0007669"/>
    <property type="project" value="InterPro"/>
</dbReference>
<dbReference type="CDD" id="cd23649">
    <property type="entry name" value="Khc_CBD_cc"/>
    <property type="match status" value="1"/>
</dbReference>
<evidence type="ECO:0000256" key="10">
    <source>
        <dbReference type="RuleBase" id="RU000394"/>
    </source>
</evidence>
<gene>
    <name evidence="13" type="ORF">PhCBS80983_g00831</name>
</gene>
<keyword evidence="5 9" id="KW-0067">ATP-binding</keyword>
<evidence type="ECO:0000313" key="13">
    <source>
        <dbReference type="EMBL" id="TPX61949.1"/>
    </source>
</evidence>
<evidence type="ECO:0000259" key="12">
    <source>
        <dbReference type="PROSITE" id="PS50067"/>
    </source>
</evidence>
<keyword evidence="6 11" id="KW-0175">Coiled coil</keyword>
<evidence type="ECO:0000256" key="9">
    <source>
        <dbReference type="PROSITE-ProRule" id="PRU00283"/>
    </source>
</evidence>
<feature type="coiled-coil region" evidence="11">
    <location>
        <begin position="864"/>
        <end position="902"/>
    </location>
</feature>
<dbReference type="AlphaFoldDB" id="A0A507ECS9"/>
<accession>A0A507ECS9</accession>
<name>A0A507ECS9_9FUNG</name>
<dbReference type="PRINTS" id="PR00380">
    <property type="entry name" value="KINESINHEAVY"/>
</dbReference>
<evidence type="ECO:0000256" key="7">
    <source>
        <dbReference type="ARBA" id="ARBA00023175"/>
    </source>
</evidence>
<evidence type="ECO:0000256" key="2">
    <source>
        <dbReference type="ARBA" id="ARBA00022490"/>
    </source>
</evidence>
<dbReference type="GO" id="GO:0008017">
    <property type="term" value="F:microtubule binding"/>
    <property type="evidence" value="ECO:0007669"/>
    <property type="project" value="InterPro"/>
</dbReference>
<dbReference type="PROSITE" id="PS00411">
    <property type="entry name" value="KINESIN_MOTOR_1"/>
    <property type="match status" value="1"/>
</dbReference>
<keyword evidence="8" id="KW-0206">Cytoskeleton</keyword>
<dbReference type="PANTHER" id="PTHR47968">
    <property type="entry name" value="CENTROMERE PROTEIN E"/>
    <property type="match status" value="1"/>
</dbReference>
<organism evidence="13 14">
    <name type="scientific">Powellomyces hirtus</name>
    <dbReference type="NCBI Taxonomy" id="109895"/>
    <lineage>
        <taxon>Eukaryota</taxon>
        <taxon>Fungi</taxon>
        <taxon>Fungi incertae sedis</taxon>
        <taxon>Chytridiomycota</taxon>
        <taxon>Chytridiomycota incertae sedis</taxon>
        <taxon>Chytridiomycetes</taxon>
        <taxon>Spizellomycetales</taxon>
        <taxon>Powellomycetaceae</taxon>
        <taxon>Powellomyces</taxon>
    </lineage>
</organism>
<comment type="caution">
    <text evidence="13">The sequence shown here is derived from an EMBL/GenBank/DDBJ whole genome shotgun (WGS) entry which is preliminary data.</text>
</comment>
<evidence type="ECO:0000313" key="14">
    <source>
        <dbReference type="Proteomes" id="UP000318582"/>
    </source>
</evidence>
<sequence>MLADINRAAGDAIRVVCRFRPQNSREIKEGGIPVVTFDDELTSVRIESREYPGTFNFDRVFDWKSTQDHVFSYAASATIDDVMRGYNGTIFAYGQTGSGKTHTMMGDMENEGMKGLTPRIVESIFSTIFSSPPHLEFTVRVSFMEIYMEKIRDLLNPANDNLPIHEEKSRGVYVKGLLEVFVGSIGEVYDAMRRGQSSRMVAQTNMNSESSRSHSIFVLTITQKNLQDGSQKVGKLSLVDLAGSEKVGKTGASGQTLEEAKKINKSLSALGMVINALTDGKSSHIPYRDSKLTRILQESLGGNSRTTLIINCSPSSFNEAETVSTLRFGMRAKTIKNKAKINAELSPGELKALLKRCKVDLSSIQTYCHALEKELNVWRSGGTVSENDWVTPLNVAVAVEEVSTPSAPLPLPSSVTDSMRSSTPAILIADDEREDFLRRENELSDQLAEKEAELEQQKLRMEELIEAVANMRKGDTELLHENKVLSATVADLHLQIEKLQFETKDAAINLDSMKEEKGEMGQIVEDLKKRIIELQASQPVIAVTPEEKERRKKQKMAQMMVEFDPSASLSEKEKSMRASLAKLAHLKAHSSPPTKPEDIEAQHVELLEAKSQLEQQDALIEEFALKAKTSEEEVERLCRQKEELEGKVAAIEREYEELLDRTINEEVSGAGPEVASMFEDLKARLESVYESRSSHAETELEDYRAMLARKEEELVRMQTTVAEQRHLTEELKSAVESVRSAGGNGSGFSVDDNEEIQRLRKNMAQELAEFDGMKKKLMRDLKNRCEKVVELEISLEDVRDQYDTMAKTSNVAKASNAQQQKMAFLERNLEQLTAVQKTLVESNGMLKKDMVKMDRQLTARNERIVNLEGLLNDATTKLELQNQKFEAQLASMREKLQEARSSQTQNANPASAWLYSSRIAKPLRGGGNTFIPAGEMDSAGDVQVNLDDTPSKSRASWYISLLAKK</sequence>
<dbReference type="InterPro" id="IPR059182">
    <property type="entry name" value="Khc_C"/>
</dbReference>
<keyword evidence="4 9" id="KW-0547">Nucleotide-binding</keyword>
<feature type="coiled-coil region" evidence="11">
    <location>
        <begin position="433"/>
        <end position="530"/>
    </location>
</feature>
<reference evidence="13 14" key="1">
    <citation type="journal article" date="2019" name="Sci. Rep.">
        <title>Comparative genomics of chytrid fungi reveal insights into the obligate biotrophic and pathogenic lifestyle of Synchytrium endobioticum.</title>
        <authorList>
            <person name="van de Vossenberg B.T.L.H."/>
            <person name="Warris S."/>
            <person name="Nguyen H.D.T."/>
            <person name="van Gent-Pelzer M.P.E."/>
            <person name="Joly D.L."/>
            <person name="van de Geest H.C."/>
            <person name="Bonants P.J.M."/>
            <person name="Smith D.S."/>
            <person name="Levesque C.A."/>
            <person name="van der Lee T.A.J."/>
        </authorList>
    </citation>
    <scope>NUCLEOTIDE SEQUENCE [LARGE SCALE GENOMIC DNA]</scope>
    <source>
        <strain evidence="13 14">CBS 809.83</strain>
    </source>
</reference>
<dbReference type="InterPro" id="IPR027640">
    <property type="entry name" value="Kinesin-like_fam"/>
</dbReference>
<keyword evidence="7 9" id="KW-0505">Motor protein</keyword>
<feature type="binding site" evidence="9">
    <location>
        <begin position="94"/>
        <end position="101"/>
    </location>
    <ligand>
        <name>ATP</name>
        <dbReference type="ChEBI" id="CHEBI:30616"/>
    </ligand>
</feature>
<comment type="similarity">
    <text evidence="9 10">Belongs to the TRAFAC class myosin-kinesin ATPase superfamily. Kinesin family.</text>
</comment>
<dbReference type="InterPro" id="IPR019821">
    <property type="entry name" value="Kinesin_motor_CS"/>
</dbReference>
<dbReference type="GO" id="GO:0003777">
    <property type="term" value="F:microtubule motor activity"/>
    <property type="evidence" value="ECO:0007669"/>
    <property type="project" value="InterPro"/>
</dbReference>
<protein>
    <recommendedName>
        <fullName evidence="10">Kinesin-like protein</fullName>
    </recommendedName>
</protein>
<dbReference type="CDD" id="cd01369">
    <property type="entry name" value="KISc_KHC_KIF5"/>
    <property type="match status" value="1"/>
</dbReference>
<evidence type="ECO:0000256" key="3">
    <source>
        <dbReference type="ARBA" id="ARBA00022701"/>
    </source>
</evidence>
<evidence type="ECO:0000256" key="11">
    <source>
        <dbReference type="SAM" id="Coils"/>
    </source>
</evidence>
<keyword evidence="2" id="KW-0963">Cytoplasm</keyword>
<dbReference type="Gene3D" id="3.40.850.10">
    <property type="entry name" value="Kinesin motor domain"/>
    <property type="match status" value="1"/>
</dbReference>
<keyword evidence="3 10" id="KW-0493">Microtubule</keyword>
<dbReference type="GO" id="GO:0005524">
    <property type="term" value="F:ATP binding"/>
    <property type="evidence" value="ECO:0007669"/>
    <property type="project" value="UniProtKB-UniRule"/>
</dbReference>
<feature type="coiled-coil region" evidence="11">
    <location>
        <begin position="693"/>
        <end position="727"/>
    </location>
</feature>
<evidence type="ECO:0000256" key="6">
    <source>
        <dbReference type="ARBA" id="ARBA00023054"/>
    </source>
</evidence>
<evidence type="ECO:0000256" key="4">
    <source>
        <dbReference type="ARBA" id="ARBA00022741"/>
    </source>
</evidence>
<comment type="subcellular location">
    <subcellularLocation>
        <location evidence="1">Cytoplasm</location>
        <location evidence="1">Cytoskeleton</location>
    </subcellularLocation>
</comment>
<dbReference type="InterPro" id="IPR027417">
    <property type="entry name" value="P-loop_NTPase"/>
</dbReference>
<evidence type="ECO:0000256" key="8">
    <source>
        <dbReference type="ARBA" id="ARBA00023212"/>
    </source>
</evidence>
<dbReference type="FunFam" id="3.40.850.10:FF:000031">
    <property type="entry name" value="Kinesin-like protein"/>
    <property type="match status" value="1"/>
</dbReference>
<evidence type="ECO:0000256" key="1">
    <source>
        <dbReference type="ARBA" id="ARBA00004245"/>
    </source>
</evidence>
<dbReference type="Pfam" id="PF00225">
    <property type="entry name" value="Kinesin"/>
    <property type="match status" value="1"/>
</dbReference>